<evidence type="ECO:0000313" key="5">
    <source>
        <dbReference type="EMBL" id="PPQ36789.1"/>
    </source>
</evidence>
<dbReference type="SUPFAM" id="SSF81324">
    <property type="entry name" value="Voltage-gated potassium channels"/>
    <property type="match status" value="1"/>
</dbReference>
<sequence>MQSVFLITIRRLRGPLILIILVFAVSTVGMALIPGVDAQGQPWHMTIFQAFYFVTYTATTIGFGEIPYAFTDQQRLFATLIIYLLVIGWAYLLGAILSLTQDRTFQQALVGARFRRAVAGLREPFYLVCGLGETGVTVVGMLDSLGYRFTAIDRDERRVQALEIEALSLDAPLLAADVRSPETLSIAGLLKPECKAVLALCSDDETNLAVAITACLLRPGLPIIGRAGSPAVAASMTALGTYRVISPFREFGERVALAMRAPDTYRLLAWLTGTPGSYLSPSRPPRMPTPPGHWIICGYGRYGSEVVAAVQRAGFNATIIDPAGLQVPGLRCVQGLGTGTPELHEAGIEAACGLFGGTDDDTTNLAIAIAARRLNPAIFIILRQNLQSSEILFTRFGADMTMVTSQIIATECIAVLRTPLLAEFLDLVRRKGDLWAYSLVESLRTLVGEEAPSFWSFAIEPGEAPGLLDAMDRLDGPIRVGDLTRSAQSRQDRIPCLALLLVRGTQTIELPDDDVAVAANDRLLFAGRRAAGDNQSLMLRNANAAAYVLGNRREAESWVWRAIGRAMAR</sequence>
<dbReference type="Gene3D" id="1.10.287.70">
    <property type="match status" value="1"/>
</dbReference>
<comment type="subcellular location">
    <subcellularLocation>
        <location evidence="1">Cell membrane</location>
        <topology evidence="1">Multi-pass membrane protein</topology>
    </subcellularLocation>
</comment>
<dbReference type="InterPro" id="IPR036291">
    <property type="entry name" value="NAD(P)-bd_dom_sf"/>
</dbReference>
<dbReference type="InterPro" id="IPR050721">
    <property type="entry name" value="Trk_Ktr_HKT_K-transport"/>
</dbReference>
<dbReference type="SUPFAM" id="SSF51735">
    <property type="entry name" value="NAD(P)-binding Rossmann-fold domains"/>
    <property type="match status" value="2"/>
</dbReference>
<dbReference type="PANTHER" id="PTHR43833">
    <property type="entry name" value="POTASSIUM CHANNEL PROTEIN 2-RELATED-RELATED"/>
    <property type="match status" value="1"/>
</dbReference>
<keyword evidence="2" id="KW-1133">Transmembrane helix</keyword>
<dbReference type="InterPro" id="IPR013099">
    <property type="entry name" value="K_chnl_dom"/>
</dbReference>
<feature type="transmembrane region" description="Helical" evidence="2">
    <location>
        <begin position="45"/>
        <end position="64"/>
    </location>
</feature>
<dbReference type="Gene3D" id="3.40.50.720">
    <property type="entry name" value="NAD(P)-binding Rossmann-like Domain"/>
    <property type="match status" value="2"/>
</dbReference>
<feature type="domain" description="RCK N-terminal" evidence="3">
    <location>
        <begin position="295"/>
        <end position="402"/>
    </location>
</feature>
<feature type="transmembrane region" description="Helical" evidence="2">
    <location>
        <begin position="12"/>
        <end position="33"/>
    </location>
</feature>
<protein>
    <submittedName>
        <fullName evidence="5">KTN NAD-binding domain-containing protein</fullName>
    </submittedName>
</protein>
<dbReference type="EMBL" id="NHRY01000054">
    <property type="protein sequence ID" value="PPQ36789.1"/>
    <property type="molecule type" value="Genomic_DNA"/>
</dbReference>
<evidence type="ECO:0000256" key="2">
    <source>
        <dbReference type="SAM" id="Phobius"/>
    </source>
</evidence>
<keyword evidence="2" id="KW-0812">Transmembrane</keyword>
<dbReference type="Pfam" id="PF07885">
    <property type="entry name" value="Ion_trans_2"/>
    <property type="match status" value="1"/>
</dbReference>
<evidence type="ECO:0000259" key="3">
    <source>
        <dbReference type="Pfam" id="PF02254"/>
    </source>
</evidence>
<keyword evidence="2" id="KW-0472">Membrane</keyword>
<feature type="domain" description="Potassium channel" evidence="4">
    <location>
        <begin position="18"/>
        <end position="98"/>
    </location>
</feature>
<feature type="domain" description="RCK N-terminal" evidence="3">
    <location>
        <begin position="126"/>
        <end position="247"/>
    </location>
</feature>
<evidence type="ECO:0000259" key="4">
    <source>
        <dbReference type="Pfam" id="PF07885"/>
    </source>
</evidence>
<dbReference type="InterPro" id="IPR003148">
    <property type="entry name" value="RCK_N"/>
</dbReference>
<keyword evidence="6" id="KW-1185">Reference proteome</keyword>
<dbReference type="GO" id="GO:0006813">
    <property type="term" value="P:potassium ion transport"/>
    <property type="evidence" value="ECO:0007669"/>
    <property type="project" value="InterPro"/>
</dbReference>
<accession>A0A2S6NM30</accession>
<evidence type="ECO:0000256" key="1">
    <source>
        <dbReference type="ARBA" id="ARBA00004651"/>
    </source>
</evidence>
<proteinExistence type="predicted"/>
<feature type="transmembrane region" description="Helical" evidence="2">
    <location>
        <begin position="76"/>
        <end position="99"/>
    </location>
</feature>
<dbReference type="AlphaFoldDB" id="A0A2S6NM30"/>
<dbReference type="Proteomes" id="UP000239724">
    <property type="component" value="Unassembled WGS sequence"/>
</dbReference>
<gene>
    <name evidence="5" type="ORF">CCS01_04480</name>
</gene>
<dbReference type="Pfam" id="PF02254">
    <property type="entry name" value="TrkA_N"/>
    <property type="match status" value="2"/>
</dbReference>
<comment type="caution">
    <text evidence="5">The sequence shown here is derived from an EMBL/GenBank/DDBJ whole genome shotgun (WGS) entry which is preliminary data.</text>
</comment>
<name>A0A2S6NM30_RHOGL</name>
<reference evidence="5 6" key="1">
    <citation type="journal article" date="2018" name="Arch. Microbiol.">
        <title>New insights into the metabolic potential of the phototrophic purple bacterium Rhodopila globiformis DSM 161(T) from its draft genome sequence and evidence for a vanadium-dependent nitrogenase.</title>
        <authorList>
            <person name="Imhoff J.F."/>
            <person name="Rahn T."/>
            <person name="Kunzel S."/>
            <person name="Neulinger S.C."/>
        </authorList>
    </citation>
    <scope>NUCLEOTIDE SEQUENCE [LARGE SCALE GENOMIC DNA]</scope>
    <source>
        <strain evidence="5 6">DSM 161</strain>
    </source>
</reference>
<dbReference type="RefSeq" id="WP_104517644.1">
    <property type="nucleotide sequence ID" value="NZ_NHRY01000054.1"/>
</dbReference>
<dbReference type="GO" id="GO:0005886">
    <property type="term" value="C:plasma membrane"/>
    <property type="evidence" value="ECO:0007669"/>
    <property type="project" value="UniProtKB-SubCell"/>
</dbReference>
<organism evidence="5 6">
    <name type="scientific">Rhodopila globiformis</name>
    <name type="common">Rhodopseudomonas globiformis</name>
    <dbReference type="NCBI Taxonomy" id="1071"/>
    <lineage>
        <taxon>Bacteria</taxon>
        <taxon>Pseudomonadati</taxon>
        <taxon>Pseudomonadota</taxon>
        <taxon>Alphaproteobacteria</taxon>
        <taxon>Acetobacterales</taxon>
        <taxon>Acetobacteraceae</taxon>
        <taxon>Rhodopila</taxon>
    </lineage>
</organism>
<evidence type="ECO:0000313" key="6">
    <source>
        <dbReference type="Proteomes" id="UP000239724"/>
    </source>
</evidence>
<dbReference type="OrthoDB" id="9781411at2"/>